<dbReference type="Pfam" id="PF07308">
    <property type="entry name" value="DUF1456"/>
    <property type="match status" value="2"/>
</dbReference>
<protein>
    <submittedName>
        <fullName evidence="1">DUF1456 family protein</fullName>
    </submittedName>
</protein>
<sequence length="155" mass="17436">MTNNDIFCALRTTFAFNDQTLLEILHLADNETTPAQLASWLSKPQAPEFAELSDPQLASFLNGLINLKRGKREGEAAKPEANLNNNMVFQKLRIALNLQADDLLILFQQVGVELSKNEIGAFFRKPGNKHYRECSDATLRQFLQAVEHHTPAITE</sequence>
<evidence type="ECO:0000313" key="2">
    <source>
        <dbReference type="Proteomes" id="UP000615796"/>
    </source>
</evidence>
<dbReference type="EMBL" id="JACRUP010000004">
    <property type="protein sequence ID" value="MBC5851018.1"/>
    <property type="molecule type" value="Genomic_DNA"/>
</dbReference>
<dbReference type="PANTHER" id="PTHR37805">
    <property type="entry name" value="CYTOPLASMIC PROTEIN-RELATED"/>
    <property type="match status" value="1"/>
</dbReference>
<name>A0A9X0R9D9_VIBME</name>
<accession>A0A9X0R9D9</accession>
<proteinExistence type="predicted"/>
<comment type="caution">
    <text evidence="1">The sequence shown here is derived from an EMBL/GenBank/DDBJ whole genome shotgun (WGS) entry which is preliminary data.</text>
</comment>
<evidence type="ECO:0000313" key="1">
    <source>
        <dbReference type="EMBL" id="MBC5851018.1"/>
    </source>
</evidence>
<organism evidence="1 2">
    <name type="scientific">Vibrio metschnikovii</name>
    <dbReference type="NCBI Taxonomy" id="28172"/>
    <lineage>
        <taxon>Bacteria</taxon>
        <taxon>Pseudomonadati</taxon>
        <taxon>Pseudomonadota</taxon>
        <taxon>Gammaproteobacteria</taxon>
        <taxon>Vibrionales</taxon>
        <taxon>Vibrionaceae</taxon>
        <taxon>Vibrio</taxon>
    </lineage>
</organism>
<keyword evidence="2" id="KW-1185">Reference proteome</keyword>
<dbReference type="RefSeq" id="WP_187025848.1">
    <property type="nucleotide sequence ID" value="NZ_JACRUP010000004.1"/>
</dbReference>
<dbReference type="AlphaFoldDB" id="A0A9X0R9D9"/>
<dbReference type="PANTHER" id="PTHR37805:SF1">
    <property type="entry name" value="CYTOPLASMIC PROTEIN"/>
    <property type="match status" value="1"/>
</dbReference>
<reference evidence="1" key="1">
    <citation type="submission" date="2020-08" db="EMBL/GenBank/DDBJ databases">
        <title>Genome Sequencing and Pan-Genome Analysis of Migratory bird Vibrio Strains, Inner Mongolia.</title>
        <authorList>
            <person name="Zheng L."/>
        </authorList>
    </citation>
    <scope>NUCLEOTIDE SEQUENCE</scope>
    <source>
        <strain evidence="1">M13F</strain>
    </source>
</reference>
<gene>
    <name evidence="1" type="ORF">H8Q88_08560</name>
</gene>
<dbReference type="InterPro" id="IPR009921">
    <property type="entry name" value="YehS-like"/>
</dbReference>
<dbReference type="Proteomes" id="UP000615796">
    <property type="component" value="Unassembled WGS sequence"/>
</dbReference>